<evidence type="ECO:0000256" key="5">
    <source>
        <dbReference type="ARBA" id="ARBA00023242"/>
    </source>
</evidence>
<dbReference type="Proteomes" id="UP000193144">
    <property type="component" value="Unassembled WGS sequence"/>
</dbReference>
<dbReference type="InterPro" id="IPR050142">
    <property type="entry name" value="MADS-box/MEF2_TF"/>
</dbReference>
<feature type="region of interest" description="Disordered" evidence="7">
    <location>
        <begin position="76"/>
        <end position="237"/>
    </location>
</feature>
<keyword evidence="3" id="KW-0238">DNA-binding</keyword>
<evidence type="ECO:0000256" key="3">
    <source>
        <dbReference type="ARBA" id="ARBA00023125"/>
    </source>
</evidence>
<keyword evidence="4" id="KW-0804">Transcription</keyword>
<feature type="compositionally biased region" description="Polar residues" evidence="7">
    <location>
        <begin position="160"/>
        <end position="181"/>
    </location>
</feature>
<evidence type="ECO:0000256" key="4">
    <source>
        <dbReference type="ARBA" id="ARBA00023163"/>
    </source>
</evidence>
<dbReference type="EMBL" id="MCFA01000086">
    <property type="protein sequence ID" value="ORY09462.1"/>
    <property type="molecule type" value="Genomic_DNA"/>
</dbReference>
<dbReference type="SMART" id="SM00432">
    <property type="entry name" value="MADS"/>
    <property type="match status" value="1"/>
</dbReference>
<evidence type="ECO:0000256" key="2">
    <source>
        <dbReference type="ARBA" id="ARBA00023015"/>
    </source>
</evidence>
<feature type="domain" description="MADS-box" evidence="8">
    <location>
        <begin position="1"/>
        <end position="61"/>
    </location>
</feature>
<dbReference type="PROSITE" id="PS00350">
    <property type="entry name" value="MADS_BOX_1"/>
    <property type="match status" value="1"/>
</dbReference>
<evidence type="ECO:0000256" key="6">
    <source>
        <dbReference type="ARBA" id="ARBA00025805"/>
    </source>
</evidence>
<dbReference type="InterPro" id="IPR033896">
    <property type="entry name" value="MEF2-like_N"/>
</dbReference>
<proteinExistence type="inferred from homology"/>
<dbReference type="GO" id="GO:0046983">
    <property type="term" value="F:protein dimerization activity"/>
    <property type="evidence" value="ECO:0007669"/>
    <property type="project" value="InterPro"/>
</dbReference>
<feature type="compositionally biased region" description="Low complexity" evidence="7">
    <location>
        <begin position="207"/>
        <end position="217"/>
    </location>
</feature>
<dbReference type="Gene3D" id="3.40.1810.10">
    <property type="entry name" value="Transcription factor, MADS-box"/>
    <property type="match status" value="1"/>
</dbReference>
<dbReference type="OrthoDB" id="1898716at2759"/>
<dbReference type="AlphaFoldDB" id="A0A1Y1ZGS5"/>
<comment type="caution">
    <text evidence="9">The sequence shown here is derived from an EMBL/GenBank/DDBJ whole genome shotgun (WGS) entry which is preliminary data.</text>
</comment>
<gene>
    <name evidence="9" type="ORF">BCR34DRAFT_448481</name>
</gene>
<protein>
    <recommendedName>
        <fullName evidence="8">MADS-box domain-containing protein</fullName>
    </recommendedName>
</protein>
<dbReference type="GO" id="GO:0000977">
    <property type="term" value="F:RNA polymerase II transcription regulatory region sequence-specific DNA binding"/>
    <property type="evidence" value="ECO:0007669"/>
    <property type="project" value="InterPro"/>
</dbReference>
<evidence type="ECO:0000256" key="7">
    <source>
        <dbReference type="SAM" id="MobiDB-lite"/>
    </source>
</evidence>
<dbReference type="GO" id="GO:0033554">
    <property type="term" value="P:cellular response to stress"/>
    <property type="evidence" value="ECO:0007669"/>
    <property type="project" value="UniProtKB-ARBA"/>
</dbReference>
<dbReference type="InterPro" id="IPR036879">
    <property type="entry name" value="TF_MADSbox_sf"/>
</dbReference>
<evidence type="ECO:0000313" key="10">
    <source>
        <dbReference type="Proteomes" id="UP000193144"/>
    </source>
</evidence>
<dbReference type="SUPFAM" id="SSF55455">
    <property type="entry name" value="SRF-like"/>
    <property type="match status" value="1"/>
</dbReference>
<comment type="subcellular location">
    <subcellularLocation>
        <location evidence="1">Nucleus</location>
    </subcellularLocation>
</comment>
<organism evidence="9 10">
    <name type="scientific">Clohesyomyces aquaticus</name>
    <dbReference type="NCBI Taxonomy" id="1231657"/>
    <lineage>
        <taxon>Eukaryota</taxon>
        <taxon>Fungi</taxon>
        <taxon>Dikarya</taxon>
        <taxon>Ascomycota</taxon>
        <taxon>Pezizomycotina</taxon>
        <taxon>Dothideomycetes</taxon>
        <taxon>Pleosporomycetidae</taxon>
        <taxon>Pleosporales</taxon>
        <taxon>Lindgomycetaceae</taxon>
        <taxon>Clohesyomyces</taxon>
    </lineage>
</organism>
<reference evidence="9 10" key="1">
    <citation type="submission" date="2016-07" db="EMBL/GenBank/DDBJ databases">
        <title>Pervasive Adenine N6-methylation of Active Genes in Fungi.</title>
        <authorList>
            <consortium name="DOE Joint Genome Institute"/>
            <person name="Mondo S.J."/>
            <person name="Dannebaum R.O."/>
            <person name="Kuo R.C."/>
            <person name="Labutti K."/>
            <person name="Haridas S."/>
            <person name="Kuo A."/>
            <person name="Salamov A."/>
            <person name="Ahrendt S.R."/>
            <person name="Lipzen A."/>
            <person name="Sullivan W."/>
            <person name="Andreopoulos W.B."/>
            <person name="Clum A."/>
            <person name="Lindquist E."/>
            <person name="Daum C."/>
            <person name="Ramamoorthy G.K."/>
            <person name="Gryganskyi A."/>
            <person name="Culley D."/>
            <person name="Magnuson J.K."/>
            <person name="James T.Y."/>
            <person name="O'Malley M.A."/>
            <person name="Stajich J.E."/>
            <person name="Spatafora J.W."/>
            <person name="Visel A."/>
            <person name="Grigoriev I.V."/>
        </authorList>
    </citation>
    <scope>NUCLEOTIDE SEQUENCE [LARGE SCALE GENOMIC DNA]</scope>
    <source>
        <strain evidence="9 10">CBS 115471</strain>
    </source>
</reference>
<dbReference type="STRING" id="1231657.A0A1Y1ZGS5"/>
<dbReference type="InterPro" id="IPR002100">
    <property type="entry name" value="TF_MADSbox"/>
</dbReference>
<evidence type="ECO:0000313" key="9">
    <source>
        <dbReference type="EMBL" id="ORY09462.1"/>
    </source>
</evidence>
<dbReference type="PRINTS" id="PR00404">
    <property type="entry name" value="MADSDOMAIN"/>
</dbReference>
<comment type="similarity">
    <text evidence="6">Belongs to the MEF2 family.</text>
</comment>
<evidence type="ECO:0000259" key="8">
    <source>
        <dbReference type="PROSITE" id="PS50066"/>
    </source>
</evidence>
<dbReference type="CDD" id="cd00265">
    <property type="entry name" value="MADS_MEF2_like"/>
    <property type="match status" value="1"/>
</dbReference>
<dbReference type="GO" id="GO:0005634">
    <property type="term" value="C:nucleus"/>
    <property type="evidence" value="ECO:0007669"/>
    <property type="project" value="UniProtKB-SubCell"/>
</dbReference>
<accession>A0A1Y1ZGS5</accession>
<dbReference type="GO" id="GO:0045944">
    <property type="term" value="P:positive regulation of transcription by RNA polymerase II"/>
    <property type="evidence" value="ECO:0007669"/>
    <property type="project" value="InterPro"/>
</dbReference>
<dbReference type="Pfam" id="PF00319">
    <property type="entry name" value="SRF-TF"/>
    <property type="match status" value="1"/>
</dbReference>
<evidence type="ECO:0000256" key="1">
    <source>
        <dbReference type="ARBA" id="ARBA00004123"/>
    </source>
</evidence>
<feature type="compositionally biased region" description="Basic and acidic residues" evidence="7">
    <location>
        <begin position="76"/>
        <end position="90"/>
    </location>
</feature>
<feature type="non-terminal residue" evidence="9">
    <location>
        <position position="237"/>
    </location>
</feature>
<dbReference type="GO" id="GO:0008301">
    <property type="term" value="F:DNA binding, bending"/>
    <property type="evidence" value="ECO:0007669"/>
    <property type="project" value="UniProtKB-ARBA"/>
</dbReference>
<dbReference type="FunFam" id="3.40.1810.10:FF:000013">
    <property type="entry name" value="Transcription factor, MADS-box"/>
    <property type="match status" value="1"/>
</dbReference>
<keyword evidence="5" id="KW-0539">Nucleus</keyword>
<dbReference type="PROSITE" id="PS50066">
    <property type="entry name" value="MADS_BOX_2"/>
    <property type="match status" value="1"/>
</dbReference>
<keyword evidence="10" id="KW-1185">Reference proteome</keyword>
<keyword evidence="2" id="KW-0805">Transcription regulation</keyword>
<name>A0A1Y1ZGS5_9PLEO</name>
<dbReference type="PANTHER" id="PTHR48019">
    <property type="entry name" value="SERUM RESPONSE FACTOR HOMOLOG"/>
    <property type="match status" value="1"/>
</dbReference>
<sequence length="237" mass="26645">MGRRKIEIKAIKDDRNRSVTFLKRKGGLFKKAHELSVLCSVDVAVIIFGHNKKLYEFSSGDINETIGRYQYYGGAHEHKGPEDFMGKKDIDDEEDEDEHMASPPRDSHTPPEHAMMPHHLQHQAAFQHIRHQTPSASPPMPNGQMPNGLPYHQRIPSPQPGSISRPNSRAQHIRRPSSNLAPPQIHSQPPPPQNNYAYMPNPPFYNPQAAQGMQPKGPQGPQPPQYGYTHPAPAHPQ</sequence>